<accession>A0ACC3AES8</accession>
<protein>
    <submittedName>
        <fullName evidence="1">Uncharacterized protein</fullName>
    </submittedName>
</protein>
<gene>
    <name evidence="1" type="ORF">H2198_002184</name>
</gene>
<keyword evidence="2" id="KW-1185">Reference proteome</keyword>
<sequence>MTAHWDAMQKAEARLVATLDSKFLPQAPTSESADTAEDRRLIFIGDIHGCMDELEALLHKSKYDPMKDHIIALGDVVKKGPKSREVVDYLMEQRASCVRGNQDDRILLAAKAVFEPSATSQTKGHDREHKRHPKKDPKTGKEREEQELASSFAPEQLKWLAECPIILRVGELQPFGNIIAVHGGLVPGIALEHQNPYSVMNMRIIDVQTRAPSEEHFRDGSVPWAEFWNQHQVSLTNEEKRTTVVFGHDKKKGLQVYPYAKGLDTGCVDGGKLTAWIVGVDKEQFVQVKSKPKR</sequence>
<comment type="caution">
    <text evidence="1">The sequence shown here is derived from an EMBL/GenBank/DDBJ whole genome shotgun (WGS) entry which is preliminary data.</text>
</comment>
<proteinExistence type="predicted"/>
<reference evidence="1" key="1">
    <citation type="submission" date="2022-10" db="EMBL/GenBank/DDBJ databases">
        <title>Culturing micro-colonial fungi from biological soil crusts in the Mojave desert and describing Neophaeococcomyces mojavensis, and introducing the new genera and species Taxawa tesnikishii.</title>
        <authorList>
            <person name="Kurbessoian T."/>
            <person name="Stajich J.E."/>
        </authorList>
    </citation>
    <scope>NUCLEOTIDE SEQUENCE</scope>
    <source>
        <strain evidence="1">JES_112</strain>
    </source>
</reference>
<name>A0ACC3AES8_9EURO</name>
<dbReference type="Proteomes" id="UP001172386">
    <property type="component" value="Unassembled WGS sequence"/>
</dbReference>
<organism evidence="1 2">
    <name type="scientific">Neophaeococcomyces mojaviensis</name>
    <dbReference type="NCBI Taxonomy" id="3383035"/>
    <lineage>
        <taxon>Eukaryota</taxon>
        <taxon>Fungi</taxon>
        <taxon>Dikarya</taxon>
        <taxon>Ascomycota</taxon>
        <taxon>Pezizomycotina</taxon>
        <taxon>Eurotiomycetes</taxon>
        <taxon>Chaetothyriomycetidae</taxon>
        <taxon>Chaetothyriales</taxon>
        <taxon>Chaetothyriales incertae sedis</taxon>
        <taxon>Neophaeococcomyces</taxon>
    </lineage>
</organism>
<dbReference type="EMBL" id="JAPDRQ010000026">
    <property type="protein sequence ID" value="KAJ9661025.1"/>
    <property type="molecule type" value="Genomic_DNA"/>
</dbReference>
<evidence type="ECO:0000313" key="2">
    <source>
        <dbReference type="Proteomes" id="UP001172386"/>
    </source>
</evidence>
<evidence type="ECO:0000313" key="1">
    <source>
        <dbReference type="EMBL" id="KAJ9661025.1"/>
    </source>
</evidence>